<keyword evidence="2" id="KW-0732">Signal</keyword>
<organism evidence="3">
    <name type="scientific">Brassica napus</name>
    <name type="common">Rape</name>
    <dbReference type="NCBI Taxonomy" id="3708"/>
    <lineage>
        <taxon>Eukaryota</taxon>
        <taxon>Viridiplantae</taxon>
        <taxon>Streptophyta</taxon>
        <taxon>Embryophyta</taxon>
        <taxon>Tracheophyta</taxon>
        <taxon>Spermatophyta</taxon>
        <taxon>Magnoliopsida</taxon>
        <taxon>eudicotyledons</taxon>
        <taxon>Gunneridae</taxon>
        <taxon>Pentapetalae</taxon>
        <taxon>rosids</taxon>
        <taxon>malvids</taxon>
        <taxon>Brassicales</taxon>
        <taxon>Brassicaceae</taxon>
        <taxon>Brassiceae</taxon>
        <taxon>Brassica</taxon>
    </lineage>
</organism>
<name>A0A816L0A3_BRANA</name>
<feature type="signal peptide" evidence="2">
    <location>
        <begin position="1"/>
        <end position="20"/>
    </location>
</feature>
<evidence type="ECO:0000256" key="2">
    <source>
        <dbReference type="SAM" id="SignalP"/>
    </source>
</evidence>
<keyword evidence="1" id="KW-0472">Membrane</keyword>
<dbReference type="AlphaFoldDB" id="A0A816L0A3"/>
<proteinExistence type="predicted"/>
<dbReference type="Proteomes" id="UP001295469">
    <property type="component" value="Chromosome C05"/>
</dbReference>
<keyword evidence="1" id="KW-0812">Transmembrane</keyword>
<evidence type="ECO:0000256" key="1">
    <source>
        <dbReference type="SAM" id="Phobius"/>
    </source>
</evidence>
<reference evidence="3" key="1">
    <citation type="submission" date="2021-01" db="EMBL/GenBank/DDBJ databases">
        <authorList>
            <consortium name="Genoscope - CEA"/>
            <person name="William W."/>
        </authorList>
    </citation>
    <scope>NUCLEOTIDE SEQUENCE</scope>
</reference>
<evidence type="ECO:0000313" key="3">
    <source>
        <dbReference type="EMBL" id="CAF1929019.1"/>
    </source>
</evidence>
<feature type="chain" id="PRO_5032389708" evidence="2">
    <location>
        <begin position="21"/>
        <end position="101"/>
    </location>
</feature>
<feature type="transmembrane region" description="Helical" evidence="1">
    <location>
        <begin position="74"/>
        <end position="93"/>
    </location>
</feature>
<dbReference type="EMBL" id="HG994369">
    <property type="protein sequence ID" value="CAF1929019.1"/>
    <property type="molecule type" value="Genomic_DNA"/>
</dbReference>
<keyword evidence="1" id="KW-1133">Transmembrane helix</keyword>
<accession>A0A816L0A3</accession>
<feature type="transmembrane region" description="Helical" evidence="1">
    <location>
        <begin position="6"/>
        <end position="25"/>
    </location>
</feature>
<protein>
    <submittedName>
        <fullName evidence="3">(rape) hypothetical protein</fullName>
    </submittedName>
</protein>
<gene>
    <name evidence="3" type="ORF">DARMORV10_C05P30460.1</name>
</gene>
<sequence length="101" mass="11192">MDPNNGLVWFIYSLMFSVQCSVFSVQCSVFSVCCCENFESCFSVCCCVFPFASSDADASVKSTDFGISVFCKPGLIVISYPCLFLTMIFFVTISEKPFLSK</sequence>